<proteinExistence type="inferred from homology"/>
<dbReference type="Pfam" id="PF00042">
    <property type="entry name" value="Globin"/>
    <property type="match status" value="1"/>
</dbReference>
<name>A0ABT3RML1_9BACT</name>
<feature type="domain" description="2Fe-2S ferredoxin-type" evidence="7">
    <location>
        <begin position="6"/>
        <end position="101"/>
    </location>
</feature>
<keyword evidence="4" id="KW-0349">Heme</keyword>
<keyword evidence="4" id="KW-0813">Transport</keyword>
<keyword evidence="4" id="KW-0479">Metal-binding</keyword>
<comment type="subcellular location">
    <subcellularLocation>
        <location evidence="1">Cell membrane</location>
        <topology evidence="1">Multi-pass membrane protein</topology>
    </subcellularLocation>
</comment>
<keyword evidence="4" id="KW-0408">Iron</keyword>
<dbReference type="CDD" id="cd07302">
    <property type="entry name" value="CHD"/>
    <property type="match status" value="1"/>
</dbReference>
<evidence type="ECO:0000259" key="5">
    <source>
        <dbReference type="PROSITE" id="PS01033"/>
    </source>
</evidence>
<keyword evidence="9" id="KW-1185">Reference proteome</keyword>
<dbReference type="InterPro" id="IPR001041">
    <property type="entry name" value="2Fe-2S_ferredoxin-type"/>
</dbReference>
<dbReference type="PROSITE" id="PS01033">
    <property type="entry name" value="GLOBIN"/>
    <property type="match status" value="1"/>
</dbReference>
<dbReference type="InterPro" id="IPR012292">
    <property type="entry name" value="Globin/Proto"/>
</dbReference>
<dbReference type="PANTHER" id="PTHR43081">
    <property type="entry name" value="ADENYLATE CYCLASE, TERMINAL-DIFFERENTIATION SPECIFIC-RELATED"/>
    <property type="match status" value="1"/>
</dbReference>
<dbReference type="InterPro" id="IPR009050">
    <property type="entry name" value="Globin-like_sf"/>
</dbReference>
<protein>
    <submittedName>
        <fullName evidence="8">2Fe-2S iron-sulfur cluster-binding protein</fullName>
    </submittedName>
</protein>
<dbReference type="Gene3D" id="3.30.70.1230">
    <property type="entry name" value="Nucleotide cyclase"/>
    <property type="match status" value="1"/>
</dbReference>
<dbReference type="SUPFAM" id="SSF46458">
    <property type="entry name" value="Globin-like"/>
    <property type="match status" value="1"/>
</dbReference>
<dbReference type="SUPFAM" id="SSF55073">
    <property type="entry name" value="Nucleotide cyclase"/>
    <property type="match status" value="1"/>
</dbReference>
<dbReference type="RefSeq" id="WP_266055422.1">
    <property type="nucleotide sequence ID" value="NZ_JAPFQN010000003.1"/>
</dbReference>
<dbReference type="InterPro" id="IPR012675">
    <property type="entry name" value="Beta-grasp_dom_sf"/>
</dbReference>
<dbReference type="InterPro" id="IPR029787">
    <property type="entry name" value="Nucleotide_cyclase"/>
</dbReference>
<evidence type="ECO:0000256" key="2">
    <source>
        <dbReference type="ARBA" id="ARBA00022475"/>
    </source>
</evidence>
<evidence type="ECO:0000256" key="4">
    <source>
        <dbReference type="RuleBase" id="RU000356"/>
    </source>
</evidence>
<keyword evidence="3" id="KW-0472">Membrane</keyword>
<reference evidence="8 9" key="1">
    <citation type="submission" date="2022-11" db="EMBL/GenBank/DDBJ databases">
        <title>The characterization of three novel Bacteroidetes species and genomic analysis of their roles in tidal elemental geochemical cycles.</title>
        <authorList>
            <person name="Ma K."/>
        </authorList>
    </citation>
    <scope>NUCLEOTIDE SEQUENCE [LARGE SCALE GENOMIC DNA]</scope>
    <source>
        <strain evidence="8 9">M17</strain>
    </source>
</reference>
<dbReference type="SUPFAM" id="SSF54292">
    <property type="entry name" value="2Fe-2S ferredoxin-like"/>
    <property type="match status" value="1"/>
</dbReference>
<dbReference type="Proteomes" id="UP001209885">
    <property type="component" value="Unassembled WGS sequence"/>
</dbReference>
<dbReference type="InterPro" id="IPR050697">
    <property type="entry name" value="Adenylyl/Guanylyl_Cyclase_3/4"/>
</dbReference>
<keyword evidence="2" id="KW-1003">Cell membrane</keyword>
<comment type="similarity">
    <text evidence="4">Belongs to the globin family.</text>
</comment>
<dbReference type="EMBL" id="JAPFQN010000003">
    <property type="protein sequence ID" value="MCX2743051.1"/>
    <property type="molecule type" value="Genomic_DNA"/>
</dbReference>
<evidence type="ECO:0000313" key="9">
    <source>
        <dbReference type="Proteomes" id="UP001209885"/>
    </source>
</evidence>
<dbReference type="PROSITE" id="PS50125">
    <property type="entry name" value="GUANYLATE_CYCLASE_2"/>
    <property type="match status" value="1"/>
</dbReference>
<feature type="domain" description="Globin" evidence="5">
    <location>
        <begin position="306"/>
        <end position="441"/>
    </location>
</feature>
<accession>A0ABT3RML1</accession>
<sequence length="447" mass="50858">MERPAFKVRYCSINREVYTSDPDKSILEVSIENKIPHLHECGGNGRCTTCRIRVIEGAENLSRATPLEKDLIRKRNWDPSIRLACQAHVRGDVAIQRIVWTNAEISKLQLETLPPDIGEERSLAILFCDMRNFTVLASNHPNYDLAHMLNTLFTNLGDPILMNNGIIYQYVGDEIIGLFGTASLDGERACMDAIRAALGMKYALERLNRLEFRDFDEKIEVGIGIHYGRAFVGNLGHPKHKQFSVLGDPVNVASRIQDMNKPLKTNLLVSEEFISNLKPDTLKTGIKESVNLKGKEQTFNLIEILGFNHFDTNLEIQASMELLLKDSDDFAECFYNKLFQRAPAIRELFKKNMLEQGRMLTHMLGGIIYGLSRPENLQLGLYSLGKQHIKYGVEKEHYAILKEALLETIEERLGEFYKPEIVKAWSNAIDLITEIMISSYNHQKVVS</sequence>
<dbReference type="InterPro" id="IPR036010">
    <property type="entry name" value="2Fe-2S_ferredoxin-like_sf"/>
</dbReference>
<dbReference type="CDD" id="cd00207">
    <property type="entry name" value="fer2"/>
    <property type="match status" value="1"/>
</dbReference>
<dbReference type="Gene3D" id="1.10.490.10">
    <property type="entry name" value="Globins"/>
    <property type="match status" value="1"/>
</dbReference>
<comment type="caution">
    <text evidence="8">The sequence shown here is derived from an EMBL/GenBank/DDBJ whole genome shotgun (WGS) entry which is preliminary data.</text>
</comment>
<dbReference type="PROSITE" id="PS51085">
    <property type="entry name" value="2FE2S_FER_2"/>
    <property type="match status" value="1"/>
</dbReference>
<dbReference type="Pfam" id="PF00111">
    <property type="entry name" value="Fer2"/>
    <property type="match status" value="1"/>
</dbReference>
<dbReference type="Pfam" id="PF00211">
    <property type="entry name" value="Guanylate_cyc"/>
    <property type="match status" value="1"/>
</dbReference>
<evidence type="ECO:0000256" key="3">
    <source>
        <dbReference type="ARBA" id="ARBA00023136"/>
    </source>
</evidence>
<dbReference type="Gene3D" id="3.10.20.30">
    <property type="match status" value="1"/>
</dbReference>
<feature type="domain" description="Guanylate cyclase" evidence="6">
    <location>
        <begin position="124"/>
        <end position="257"/>
    </location>
</feature>
<dbReference type="InterPro" id="IPR001054">
    <property type="entry name" value="A/G_cyclase"/>
</dbReference>
<organism evidence="8 9">
    <name type="scientific">Mangrovivirga halotolerans</name>
    <dbReference type="NCBI Taxonomy" id="2993936"/>
    <lineage>
        <taxon>Bacteria</taxon>
        <taxon>Pseudomonadati</taxon>
        <taxon>Bacteroidota</taxon>
        <taxon>Cytophagia</taxon>
        <taxon>Cytophagales</taxon>
        <taxon>Mangrovivirgaceae</taxon>
        <taxon>Mangrovivirga</taxon>
    </lineage>
</organism>
<gene>
    <name evidence="8" type="ORF">OO013_04200</name>
</gene>
<evidence type="ECO:0000256" key="1">
    <source>
        <dbReference type="ARBA" id="ARBA00004651"/>
    </source>
</evidence>
<dbReference type="InterPro" id="IPR000971">
    <property type="entry name" value="Globin"/>
</dbReference>
<dbReference type="PANTHER" id="PTHR43081:SF17">
    <property type="entry name" value="BLL5647 PROTEIN"/>
    <property type="match status" value="1"/>
</dbReference>
<dbReference type="SMART" id="SM00044">
    <property type="entry name" value="CYCc"/>
    <property type="match status" value="1"/>
</dbReference>
<keyword evidence="4" id="KW-0561">Oxygen transport</keyword>
<evidence type="ECO:0000259" key="6">
    <source>
        <dbReference type="PROSITE" id="PS50125"/>
    </source>
</evidence>
<evidence type="ECO:0000313" key="8">
    <source>
        <dbReference type="EMBL" id="MCX2743051.1"/>
    </source>
</evidence>
<evidence type="ECO:0000259" key="7">
    <source>
        <dbReference type="PROSITE" id="PS51085"/>
    </source>
</evidence>